<protein>
    <submittedName>
        <fullName evidence="1">Uncharacterized protein</fullName>
    </submittedName>
</protein>
<comment type="caution">
    <text evidence="1">The sequence shown here is derived from an EMBL/GenBank/DDBJ whole genome shotgun (WGS) entry which is preliminary data.</text>
</comment>
<dbReference type="Proteomes" id="UP001620645">
    <property type="component" value="Unassembled WGS sequence"/>
</dbReference>
<accession>A0ABD2J5C0</accession>
<organism evidence="1 2">
    <name type="scientific">Heterodera schachtii</name>
    <name type="common">Sugarbeet cyst nematode worm</name>
    <name type="synonym">Tylenchus schachtii</name>
    <dbReference type="NCBI Taxonomy" id="97005"/>
    <lineage>
        <taxon>Eukaryota</taxon>
        <taxon>Metazoa</taxon>
        <taxon>Ecdysozoa</taxon>
        <taxon>Nematoda</taxon>
        <taxon>Chromadorea</taxon>
        <taxon>Rhabditida</taxon>
        <taxon>Tylenchina</taxon>
        <taxon>Tylenchomorpha</taxon>
        <taxon>Tylenchoidea</taxon>
        <taxon>Heteroderidae</taxon>
        <taxon>Heteroderinae</taxon>
        <taxon>Heterodera</taxon>
    </lineage>
</organism>
<reference evidence="1 2" key="1">
    <citation type="submission" date="2024-10" db="EMBL/GenBank/DDBJ databases">
        <authorList>
            <person name="Kim D."/>
        </authorList>
    </citation>
    <scope>NUCLEOTIDE SEQUENCE [LARGE SCALE GENOMIC DNA]</scope>
    <source>
        <strain evidence="1">Taebaek</strain>
    </source>
</reference>
<keyword evidence="2" id="KW-1185">Reference proteome</keyword>
<dbReference type="AlphaFoldDB" id="A0ABD2J5C0"/>
<dbReference type="EMBL" id="JBICCN010000222">
    <property type="protein sequence ID" value="KAL3085721.1"/>
    <property type="molecule type" value="Genomic_DNA"/>
</dbReference>
<sequence length="100" mass="10891">MHLPSGKMAHAPNGIGDLFKSGGGFVDSMLELTKEANGGAISDDTQTICFPTNTKWWPSTRLKTADEDESALMKKLAAVGVEKIKEEINVLFSAYLHSFF</sequence>
<gene>
    <name evidence="1" type="ORF">niasHS_009662</name>
</gene>
<name>A0ABD2J5C0_HETSC</name>
<proteinExistence type="predicted"/>
<evidence type="ECO:0000313" key="1">
    <source>
        <dbReference type="EMBL" id="KAL3085721.1"/>
    </source>
</evidence>
<evidence type="ECO:0000313" key="2">
    <source>
        <dbReference type="Proteomes" id="UP001620645"/>
    </source>
</evidence>